<evidence type="ECO:0000313" key="2">
    <source>
        <dbReference type="Proteomes" id="UP000886501"/>
    </source>
</evidence>
<protein>
    <submittedName>
        <fullName evidence="1">Uncharacterized protein</fullName>
    </submittedName>
</protein>
<dbReference type="EMBL" id="MU118085">
    <property type="protein sequence ID" value="KAF9645584.1"/>
    <property type="molecule type" value="Genomic_DNA"/>
</dbReference>
<accession>A0ACB6Z7U0</accession>
<keyword evidence="2" id="KW-1185">Reference proteome</keyword>
<sequence>MGSKTSKSKRPGSVETKAVVVPVVPKTEQDSRVPQEIIDEILDHLVVGLGSEPKSLETTLRSCSLVSKSWVPSCRRHLFHAVYFNVTYMKRWVKTFPVPEESPAHHVRDLCLLPGRYYDAPEFFERTQWFTNAKKMTVFGDVPLSSWLGIPSFAKLPQTVTSLTIRARTVDLVQMRDVIARLPNLDDLSLSGSVTKRGRSFLGLGTTLRARFGGKLQLRGGHPYGKVVDMLLEVPTGLHFTEVHVYTNRGCLPTTVRLAEACGETLVRLLYGCLYNDDSETFERSFDFSKSRSLREVTFNLHWIYNDLHWIHMALSTLKPATTPHLSSIYLSFKDPGYLSRPSSAQLEKNPNDLQGVADEFVRIGREYDGEVDITVVLDTGHRLLGIYNVRFCF</sequence>
<reference evidence="1" key="1">
    <citation type="submission" date="2019-10" db="EMBL/GenBank/DDBJ databases">
        <authorList>
            <consortium name="DOE Joint Genome Institute"/>
            <person name="Kuo A."/>
            <person name="Miyauchi S."/>
            <person name="Kiss E."/>
            <person name="Drula E."/>
            <person name="Kohler A."/>
            <person name="Sanchez-Garcia M."/>
            <person name="Andreopoulos B."/>
            <person name="Barry K.W."/>
            <person name="Bonito G."/>
            <person name="Buee M."/>
            <person name="Carver A."/>
            <person name="Chen C."/>
            <person name="Cichocki N."/>
            <person name="Clum A."/>
            <person name="Culley D."/>
            <person name="Crous P.W."/>
            <person name="Fauchery L."/>
            <person name="Girlanda M."/>
            <person name="Hayes R."/>
            <person name="Keri Z."/>
            <person name="Labutti K."/>
            <person name="Lipzen A."/>
            <person name="Lombard V."/>
            <person name="Magnuson J."/>
            <person name="Maillard F."/>
            <person name="Morin E."/>
            <person name="Murat C."/>
            <person name="Nolan M."/>
            <person name="Ohm R."/>
            <person name="Pangilinan J."/>
            <person name="Pereira M."/>
            <person name="Perotto S."/>
            <person name="Peter M."/>
            <person name="Riley R."/>
            <person name="Sitrit Y."/>
            <person name="Stielow B."/>
            <person name="Szollosi G."/>
            <person name="Zifcakova L."/>
            <person name="Stursova M."/>
            <person name="Spatafora J.W."/>
            <person name="Tedersoo L."/>
            <person name="Vaario L.-M."/>
            <person name="Yamada A."/>
            <person name="Yan M."/>
            <person name="Wang P."/>
            <person name="Xu J."/>
            <person name="Bruns T."/>
            <person name="Baldrian P."/>
            <person name="Vilgalys R."/>
            <person name="Henrissat B."/>
            <person name="Grigoriev I.V."/>
            <person name="Hibbett D."/>
            <person name="Nagy L.G."/>
            <person name="Martin F.M."/>
        </authorList>
    </citation>
    <scope>NUCLEOTIDE SEQUENCE</scope>
    <source>
        <strain evidence="1">P2</strain>
    </source>
</reference>
<proteinExistence type="predicted"/>
<comment type="caution">
    <text evidence="1">The sequence shown here is derived from an EMBL/GenBank/DDBJ whole genome shotgun (WGS) entry which is preliminary data.</text>
</comment>
<organism evidence="1 2">
    <name type="scientific">Thelephora ganbajun</name>
    <name type="common">Ganba fungus</name>
    <dbReference type="NCBI Taxonomy" id="370292"/>
    <lineage>
        <taxon>Eukaryota</taxon>
        <taxon>Fungi</taxon>
        <taxon>Dikarya</taxon>
        <taxon>Basidiomycota</taxon>
        <taxon>Agaricomycotina</taxon>
        <taxon>Agaricomycetes</taxon>
        <taxon>Thelephorales</taxon>
        <taxon>Thelephoraceae</taxon>
        <taxon>Thelephora</taxon>
    </lineage>
</organism>
<reference evidence="1" key="2">
    <citation type="journal article" date="2020" name="Nat. Commun.">
        <title>Large-scale genome sequencing of mycorrhizal fungi provides insights into the early evolution of symbiotic traits.</title>
        <authorList>
            <person name="Miyauchi S."/>
            <person name="Kiss E."/>
            <person name="Kuo A."/>
            <person name="Drula E."/>
            <person name="Kohler A."/>
            <person name="Sanchez-Garcia M."/>
            <person name="Morin E."/>
            <person name="Andreopoulos B."/>
            <person name="Barry K.W."/>
            <person name="Bonito G."/>
            <person name="Buee M."/>
            <person name="Carver A."/>
            <person name="Chen C."/>
            <person name="Cichocki N."/>
            <person name="Clum A."/>
            <person name="Culley D."/>
            <person name="Crous P.W."/>
            <person name="Fauchery L."/>
            <person name="Girlanda M."/>
            <person name="Hayes R.D."/>
            <person name="Keri Z."/>
            <person name="LaButti K."/>
            <person name="Lipzen A."/>
            <person name="Lombard V."/>
            <person name="Magnuson J."/>
            <person name="Maillard F."/>
            <person name="Murat C."/>
            <person name="Nolan M."/>
            <person name="Ohm R.A."/>
            <person name="Pangilinan J."/>
            <person name="Pereira M.F."/>
            <person name="Perotto S."/>
            <person name="Peter M."/>
            <person name="Pfister S."/>
            <person name="Riley R."/>
            <person name="Sitrit Y."/>
            <person name="Stielow J.B."/>
            <person name="Szollosi G."/>
            <person name="Zifcakova L."/>
            <person name="Stursova M."/>
            <person name="Spatafora J.W."/>
            <person name="Tedersoo L."/>
            <person name="Vaario L.M."/>
            <person name="Yamada A."/>
            <person name="Yan M."/>
            <person name="Wang P."/>
            <person name="Xu J."/>
            <person name="Bruns T."/>
            <person name="Baldrian P."/>
            <person name="Vilgalys R."/>
            <person name="Dunand C."/>
            <person name="Henrissat B."/>
            <person name="Grigoriev I.V."/>
            <person name="Hibbett D."/>
            <person name="Nagy L.G."/>
            <person name="Martin F.M."/>
        </authorList>
    </citation>
    <scope>NUCLEOTIDE SEQUENCE</scope>
    <source>
        <strain evidence="1">P2</strain>
    </source>
</reference>
<gene>
    <name evidence="1" type="ORF">BDM02DRAFT_492760</name>
</gene>
<dbReference type="Proteomes" id="UP000886501">
    <property type="component" value="Unassembled WGS sequence"/>
</dbReference>
<name>A0ACB6Z7U0_THEGA</name>
<evidence type="ECO:0000313" key="1">
    <source>
        <dbReference type="EMBL" id="KAF9645584.1"/>
    </source>
</evidence>